<comment type="caution">
    <text evidence="6">The sequence shown here is derived from an EMBL/GenBank/DDBJ whole genome shotgun (WGS) entry which is preliminary data.</text>
</comment>
<keyword evidence="3" id="KW-1133">Transmembrane helix</keyword>
<evidence type="ECO:0000256" key="1">
    <source>
        <dbReference type="ARBA" id="ARBA00022448"/>
    </source>
</evidence>
<sequence>MGDVLMLALRRLRAPLIALILAYAVSVFGLAVIPGVDPEGRVDSLGFFHAFYIISYTATTIGFGELPHAFTGAQRAWVMFSIYLSVICWAYTFGSVLALVQDATFRGALARSRFVARVCRLEEPFYIIAGYGQSGTALAHALDETGVRTVIVELRPERASHVDVEVFHQPVPALAADARWPDVLCDAGAKQPNCKALIVLVGDDEMAQTIAVGASTLNPDLEVVARVHSPFARANLDAFPMIKVIDPFETFATNLGLAISAPAVLWVEEWLSSVPGSHCPKPFMMPKGHWLLFGFGRFGQAVAHELERVGCTWTAVDPNESLKEEEHLVRLDYSTQSLRNAGLENAVGVVVCTDRDVVNLSLVSRARRIKPDLIVVVRQNHVADASLIEAAKADLVFVKGELMTRECLQLLITPTRNRFLMMVREQGSEMAEQIGVRLLTELEERVPYLWVFRCFASYPGLREILTHPGKQPLRLDELLIDPLNPAERLRAVPLLLLRGTQAVTLPSLETELRSGDLLLFAGRRGVEDLQRRFQMEPSPIGYVRTGVEPARGWLFRRIEHWRQHRARRLARRQRRHVQA</sequence>
<reference evidence="6 7" key="2">
    <citation type="submission" date="2017-07" db="EMBL/GenBank/DDBJ databases">
        <title>Candidatus Dactylopiibacterium carminicum, a nitrogen-fixing symbiont of the cochineal insect Dactylopius coccus and Dactylopius opuntiae (Hemiptera: Coccoidea: Dactylopiidae).</title>
        <authorList>
            <person name="Vera A."/>
        </authorList>
    </citation>
    <scope>NUCLEOTIDE SEQUENCE [LARGE SCALE GENOMIC DNA]</scope>
    <source>
        <strain evidence="6 7">NFDCM</strain>
    </source>
</reference>
<dbReference type="InterPro" id="IPR050721">
    <property type="entry name" value="Trk_Ktr_HKT_K-transport"/>
</dbReference>
<evidence type="ECO:0000259" key="4">
    <source>
        <dbReference type="Pfam" id="PF02254"/>
    </source>
</evidence>
<accession>A0A272END8</accession>
<name>A0A272END8_9RHOO</name>
<evidence type="ECO:0000313" key="5">
    <source>
        <dbReference type="EMBL" id="KAF7598040.1"/>
    </source>
</evidence>
<evidence type="ECO:0000313" key="7">
    <source>
        <dbReference type="Proteomes" id="UP000216107"/>
    </source>
</evidence>
<dbReference type="OrthoDB" id="9781411at2"/>
<evidence type="ECO:0000313" key="8">
    <source>
        <dbReference type="Proteomes" id="UP000623509"/>
    </source>
</evidence>
<dbReference type="Pfam" id="PF02254">
    <property type="entry name" value="TrkA_N"/>
    <property type="match status" value="2"/>
</dbReference>
<dbReference type="EMBL" id="MDUX01000068">
    <property type="protein sequence ID" value="KAF7598040.1"/>
    <property type="molecule type" value="Genomic_DNA"/>
</dbReference>
<evidence type="ECO:0000313" key="6">
    <source>
        <dbReference type="EMBL" id="PAS91622.1"/>
    </source>
</evidence>
<dbReference type="AlphaFoldDB" id="A0A272END8"/>
<reference evidence="5 8" key="1">
    <citation type="submission" date="2016-08" db="EMBL/GenBank/DDBJ databases">
        <title>Candidatus Dactylopiibacterium carminicum genome sequence.</title>
        <authorList>
            <person name="Ramirez-Puebla S.T."/>
            <person name="Ormeno-Orrillo E."/>
            <person name="Vera-Ponce De Leon A."/>
            <person name="Luis L."/>
            <person name="Sanchez-Flores A."/>
            <person name="Monica R."/>
            <person name="Martinez-Romero E."/>
        </authorList>
    </citation>
    <scope>NUCLEOTIDE SEQUENCE [LARGE SCALE GENOMIC DNA]</scope>
    <source>
        <strain evidence="5">END1</strain>
    </source>
</reference>
<dbReference type="GO" id="GO:0006813">
    <property type="term" value="P:potassium ion transport"/>
    <property type="evidence" value="ECO:0007669"/>
    <property type="project" value="InterPro"/>
</dbReference>
<feature type="transmembrane region" description="Helical" evidence="3">
    <location>
        <begin position="12"/>
        <end position="33"/>
    </location>
</feature>
<dbReference type="InterPro" id="IPR036291">
    <property type="entry name" value="NAD(P)-bd_dom_sf"/>
</dbReference>
<evidence type="ECO:0000256" key="2">
    <source>
        <dbReference type="ARBA" id="ARBA00023065"/>
    </source>
</evidence>
<proteinExistence type="predicted"/>
<keyword evidence="1" id="KW-0813">Transport</keyword>
<dbReference type="RefSeq" id="WP_095525741.1">
    <property type="nucleotide sequence ID" value="NZ_MDUX01000068.1"/>
</dbReference>
<keyword evidence="3" id="KW-0812">Transmembrane</keyword>
<dbReference type="PANTHER" id="PTHR43833:SF5">
    <property type="entry name" value="TRK SYSTEM POTASSIUM UPTAKE PROTEIN TRKA"/>
    <property type="match status" value="1"/>
</dbReference>
<protein>
    <submittedName>
        <fullName evidence="6">Potassium transporter TrkA</fullName>
    </submittedName>
</protein>
<gene>
    <name evidence="5" type="ORF">BGI27_15490</name>
    <name evidence="6" type="ORF">CGU29_15480</name>
</gene>
<feature type="domain" description="RCK N-terminal" evidence="4">
    <location>
        <begin position="292"/>
        <end position="397"/>
    </location>
</feature>
<dbReference type="Proteomes" id="UP000623509">
    <property type="component" value="Unassembled WGS sequence"/>
</dbReference>
<dbReference type="Gene3D" id="3.40.50.720">
    <property type="entry name" value="NAD(P)-binding Rossmann-like Domain"/>
    <property type="match status" value="2"/>
</dbReference>
<dbReference type="EMBL" id="NMRN01000070">
    <property type="protein sequence ID" value="PAS91622.1"/>
    <property type="molecule type" value="Genomic_DNA"/>
</dbReference>
<feature type="transmembrane region" description="Helical" evidence="3">
    <location>
        <begin position="76"/>
        <end position="100"/>
    </location>
</feature>
<dbReference type="Proteomes" id="UP000216107">
    <property type="component" value="Unassembled WGS sequence"/>
</dbReference>
<dbReference type="InterPro" id="IPR003148">
    <property type="entry name" value="RCK_N"/>
</dbReference>
<feature type="transmembrane region" description="Helical" evidence="3">
    <location>
        <begin position="45"/>
        <end position="64"/>
    </location>
</feature>
<feature type="domain" description="RCK N-terminal" evidence="4">
    <location>
        <begin position="126"/>
        <end position="240"/>
    </location>
</feature>
<dbReference type="SUPFAM" id="SSF51735">
    <property type="entry name" value="NAD(P)-binding Rossmann-fold domains"/>
    <property type="match status" value="2"/>
</dbReference>
<keyword evidence="8" id="KW-1185">Reference proteome</keyword>
<keyword evidence="2" id="KW-0406">Ion transport</keyword>
<dbReference type="Gene3D" id="1.10.287.70">
    <property type="match status" value="1"/>
</dbReference>
<dbReference type="PANTHER" id="PTHR43833">
    <property type="entry name" value="POTASSIUM CHANNEL PROTEIN 2-RELATED-RELATED"/>
    <property type="match status" value="1"/>
</dbReference>
<evidence type="ECO:0000256" key="3">
    <source>
        <dbReference type="SAM" id="Phobius"/>
    </source>
</evidence>
<dbReference type="SUPFAM" id="SSF81324">
    <property type="entry name" value="Voltage-gated potassium channels"/>
    <property type="match status" value="1"/>
</dbReference>
<organism evidence="6 7">
    <name type="scientific">Candidatus Dactylopiibacterium carminicum</name>
    <dbReference type="NCBI Taxonomy" id="857335"/>
    <lineage>
        <taxon>Bacteria</taxon>
        <taxon>Pseudomonadati</taxon>
        <taxon>Pseudomonadota</taxon>
        <taxon>Betaproteobacteria</taxon>
        <taxon>Rhodocyclales</taxon>
        <taxon>Rhodocyclaceae</taxon>
        <taxon>Candidatus Dactylopiibacterium</taxon>
    </lineage>
</organism>
<keyword evidence="3" id="KW-0472">Membrane</keyword>